<dbReference type="InterPro" id="IPR016176">
    <property type="entry name" value="Cbl-dep_enz_cat"/>
</dbReference>
<organism evidence="11 12">
    <name type="scientific">Hymenobacter glacieicola</name>
    <dbReference type="NCBI Taxonomy" id="1562124"/>
    <lineage>
        <taxon>Bacteria</taxon>
        <taxon>Pseudomonadati</taxon>
        <taxon>Bacteroidota</taxon>
        <taxon>Cytophagia</taxon>
        <taxon>Cytophagales</taxon>
        <taxon>Hymenobacteraceae</taxon>
        <taxon>Hymenobacter</taxon>
    </lineage>
</organism>
<dbReference type="Pfam" id="PF02310">
    <property type="entry name" value="B12-binding"/>
    <property type="match status" value="1"/>
</dbReference>
<dbReference type="Gene3D" id="3.20.20.240">
    <property type="entry name" value="Methylmalonyl-CoA mutase"/>
    <property type="match status" value="1"/>
</dbReference>
<feature type="binding site" evidence="9">
    <location>
        <position position="609"/>
    </location>
    <ligand>
        <name>substrate</name>
    </ligand>
</feature>
<keyword evidence="6 9" id="KW-0143">Chaperone</keyword>
<comment type="similarity">
    <text evidence="9">Belongs to the IcmF family.</text>
</comment>
<comment type="caution">
    <text evidence="11">The sequence shown here is derived from an EMBL/GenBank/DDBJ whole genome shotgun (WGS) entry which is preliminary data.</text>
</comment>
<dbReference type="EC" id="3.6.5.-" evidence="9"/>
<evidence type="ECO:0000256" key="1">
    <source>
        <dbReference type="ARBA" id="ARBA00001922"/>
    </source>
</evidence>
<keyword evidence="2 9" id="KW-0846">Cobalamin</keyword>
<evidence type="ECO:0000256" key="6">
    <source>
        <dbReference type="ARBA" id="ARBA00023186"/>
    </source>
</evidence>
<feature type="binding site" evidence="9">
    <location>
        <position position="1039"/>
    </location>
    <ligand>
        <name>GTP</name>
        <dbReference type="ChEBI" id="CHEBI:37565"/>
    </ligand>
</feature>
<evidence type="ECO:0000256" key="5">
    <source>
        <dbReference type="ARBA" id="ARBA00023134"/>
    </source>
</evidence>
<evidence type="ECO:0000259" key="10">
    <source>
        <dbReference type="PROSITE" id="PS51332"/>
    </source>
</evidence>
<reference evidence="12" key="1">
    <citation type="journal article" date="2019" name="Int. J. Syst. Evol. Microbiol.">
        <title>The Global Catalogue of Microorganisms (GCM) 10K type strain sequencing project: providing services to taxonomists for standard genome sequencing and annotation.</title>
        <authorList>
            <consortium name="The Broad Institute Genomics Platform"/>
            <consortium name="The Broad Institute Genome Sequencing Center for Infectious Disease"/>
            <person name="Wu L."/>
            <person name="Ma J."/>
        </authorList>
    </citation>
    <scope>NUCLEOTIDE SEQUENCE [LARGE SCALE GENOMIC DNA]</scope>
    <source>
        <strain evidence="12">CGMCC 1.12990</strain>
    </source>
</reference>
<dbReference type="Proteomes" id="UP000601361">
    <property type="component" value="Unassembled WGS sequence"/>
</dbReference>
<keyword evidence="4 9" id="KW-0378">Hydrolase</keyword>
<evidence type="ECO:0000256" key="7">
    <source>
        <dbReference type="ARBA" id="ARBA00023235"/>
    </source>
</evidence>
<feature type="binding site" evidence="9">
    <location>
        <position position="927"/>
    </location>
    <ligand>
        <name>substrate</name>
    </ligand>
</feature>
<dbReference type="InterPro" id="IPR027417">
    <property type="entry name" value="P-loop_NTPase"/>
</dbReference>
<keyword evidence="7 9" id="KW-0413">Isomerase</keyword>
<dbReference type="Pfam" id="PF03308">
    <property type="entry name" value="MeaB"/>
    <property type="match status" value="1"/>
</dbReference>
<dbReference type="InterPro" id="IPR006158">
    <property type="entry name" value="Cobalamin-bd"/>
</dbReference>
<dbReference type="Gene3D" id="3.40.50.300">
    <property type="entry name" value="P-loop containing nucleotide triphosphate hydrolases"/>
    <property type="match status" value="1"/>
</dbReference>
<dbReference type="PROSITE" id="PS51332">
    <property type="entry name" value="B12_BINDING"/>
    <property type="match status" value="1"/>
</dbReference>
<comment type="caution">
    <text evidence="9">Lacks conserved residue(s) required for the propagation of feature annotation.</text>
</comment>
<keyword evidence="5 9" id="KW-0342">GTP-binding</keyword>
<feature type="binding site" evidence="9">
    <location>
        <position position="266"/>
    </location>
    <ligand>
        <name>Mg(2+)</name>
        <dbReference type="ChEBI" id="CHEBI:18420"/>
        <label>2</label>
    </ligand>
</feature>
<evidence type="ECO:0000313" key="11">
    <source>
        <dbReference type="EMBL" id="GGG51399.1"/>
    </source>
</evidence>
<comment type="catalytic activity">
    <reaction evidence="9">
        <text>2-methylpropanoyl-CoA = butanoyl-CoA</text>
        <dbReference type="Rhea" id="RHEA:13141"/>
        <dbReference type="ChEBI" id="CHEBI:57338"/>
        <dbReference type="ChEBI" id="CHEBI:57371"/>
        <dbReference type="EC" id="5.4.99.13"/>
    </reaction>
</comment>
<dbReference type="SUPFAM" id="SSF52242">
    <property type="entry name" value="Cobalamin (vitamin B12)-binding domain"/>
    <property type="match status" value="1"/>
</dbReference>
<feature type="binding site" evidence="9">
    <location>
        <position position="266"/>
    </location>
    <ligand>
        <name>Mg(2+)</name>
        <dbReference type="ChEBI" id="CHEBI:18420"/>
        <label>1</label>
        <note>catalytic</note>
    </ligand>
</feature>
<feature type="binding site" evidence="9">
    <location>
        <begin position="224"/>
        <end position="229"/>
    </location>
    <ligand>
        <name>GTP</name>
        <dbReference type="ChEBI" id="CHEBI:37565"/>
    </ligand>
</feature>
<dbReference type="Pfam" id="PF01642">
    <property type="entry name" value="MM_CoA_mutase"/>
    <property type="match status" value="2"/>
</dbReference>
<feature type="binding site" evidence="9">
    <location>
        <position position="253"/>
    </location>
    <ligand>
        <name>Mg(2+)</name>
        <dbReference type="ChEBI" id="CHEBI:18420"/>
        <label>2</label>
    </ligand>
</feature>
<name>A0ABQ1WYR5_9BACT</name>
<dbReference type="InterPro" id="IPR036724">
    <property type="entry name" value="Cobalamin-bd_sf"/>
</dbReference>
<gene>
    <name evidence="9 11" type="primary">icmF</name>
    <name evidence="11" type="ORF">GCM10011378_29530</name>
</gene>
<keyword evidence="9" id="KW-0511">Multifunctional enzyme</keyword>
<comment type="cofactor">
    <cofactor evidence="1 9">
        <name>adenosylcob(III)alamin</name>
        <dbReference type="ChEBI" id="CHEBI:18408"/>
    </cofactor>
</comment>
<evidence type="ECO:0000256" key="3">
    <source>
        <dbReference type="ARBA" id="ARBA00022741"/>
    </source>
</evidence>
<keyword evidence="9" id="KW-0460">Magnesium</keyword>
<dbReference type="HAMAP" id="MF_02050">
    <property type="entry name" value="IcmF"/>
    <property type="match status" value="1"/>
</dbReference>
<keyword evidence="8 9" id="KW-0170">Cobalt</keyword>
<dbReference type="RefSeq" id="WP_188558619.1">
    <property type="nucleotide sequence ID" value="NZ_BMGS01000007.1"/>
</dbReference>
<feature type="binding site" evidence="9">
    <location>
        <position position="922"/>
    </location>
    <ligand>
        <name>substrate</name>
    </ligand>
</feature>
<protein>
    <recommendedName>
        <fullName evidence="9">Fused isobutyryl-CoA mutase</fullName>
    </recommendedName>
    <domain>
        <recommendedName>
            <fullName evidence="9">Isobutyryl-CoA mutase</fullName>
            <shortName evidence="9">ICM</shortName>
            <ecNumber evidence="9">5.4.99.13</ecNumber>
        </recommendedName>
    </domain>
    <domain>
        <recommendedName>
            <fullName evidence="9">P-loop GTPase</fullName>
            <ecNumber evidence="9">3.6.5.-</ecNumber>
        </recommendedName>
        <alternativeName>
            <fullName evidence="9">G-protein chaperone</fullName>
        </alternativeName>
    </domain>
</protein>
<evidence type="ECO:0000256" key="9">
    <source>
        <dbReference type="HAMAP-Rule" id="MF_02050"/>
    </source>
</evidence>
<dbReference type="InterPro" id="IPR006099">
    <property type="entry name" value="MeMalonylCoA_mutase_a/b_cat"/>
</dbReference>
<proteinExistence type="inferred from homology"/>
<dbReference type="Gene3D" id="3.40.50.280">
    <property type="entry name" value="Cobalamin-binding domain"/>
    <property type="match status" value="1"/>
</dbReference>
<feature type="binding site" evidence="9">
    <location>
        <position position="269"/>
    </location>
    <ligand>
        <name>GTP</name>
        <dbReference type="ChEBI" id="CHEBI:37565"/>
    </ligand>
</feature>
<dbReference type="SUPFAM" id="SSF52540">
    <property type="entry name" value="P-loop containing nucleoside triphosphate hydrolases"/>
    <property type="match status" value="1"/>
</dbReference>
<feature type="binding site" description="axial binding residue" evidence="9">
    <location>
        <position position="27"/>
    </location>
    <ligand>
        <name>adenosylcob(III)alamin</name>
        <dbReference type="ChEBI" id="CHEBI:18408"/>
    </ligand>
    <ligandPart>
        <name>Co</name>
        <dbReference type="ChEBI" id="CHEBI:27638"/>
    </ligandPart>
</feature>
<keyword evidence="3 9" id="KW-0547">Nucleotide-binding</keyword>
<dbReference type="InterPro" id="IPR052040">
    <property type="entry name" value="GTPase/Isobutyryl-CoA_mutase"/>
</dbReference>
<evidence type="ECO:0000256" key="8">
    <source>
        <dbReference type="ARBA" id="ARBA00023285"/>
    </source>
</evidence>
<feature type="binding site" evidence="9">
    <location>
        <begin position="361"/>
        <end position="364"/>
    </location>
    <ligand>
        <name>GTP</name>
        <dbReference type="ChEBI" id="CHEBI:37565"/>
    </ligand>
</feature>
<keyword evidence="12" id="KW-1185">Reference proteome</keyword>
<dbReference type="EMBL" id="BMGS01000007">
    <property type="protein sequence ID" value="GGG51399.1"/>
    <property type="molecule type" value="Genomic_DNA"/>
</dbReference>
<evidence type="ECO:0000256" key="4">
    <source>
        <dbReference type="ARBA" id="ARBA00022801"/>
    </source>
</evidence>
<accession>A0ABQ1WYR5</accession>
<comment type="catalytic activity">
    <reaction evidence="9">
        <text>GTP + H2O = GDP + phosphate + H(+)</text>
        <dbReference type="Rhea" id="RHEA:19669"/>
        <dbReference type="ChEBI" id="CHEBI:15377"/>
        <dbReference type="ChEBI" id="CHEBI:15378"/>
        <dbReference type="ChEBI" id="CHEBI:37565"/>
        <dbReference type="ChEBI" id="CHEBI:43474"/>
        <dbReference type="ChEBI" id="CHEBI:58189"/>
    </reaction>
</comment>
<feature type="binding site" evidence="9">
    <location>
        <position position="314"/>
    </location>
    <ligand>
        <name>Mg(2+)</name>
        <dbReference type="ChEBI" id="CHEBI:18420"/>
        <label>2</label>
    </ligand>
</feature>
<comment type="function">
    <text evidence="9">Catalyzes the reversible interconversion of isobutyryl-CoA and n-butyryl-CoA, using radical chemistry. Also exhibits GTPase activity, associated with its G-protein domain (MeaI) that functions as a chaperone that assists cofactor delivery and proper holo-enzyme assembly.</text>
</comment>
<dbReference type="PANTHER" id="PTHR43087">
    <property type="entry name" value="LYSINE/ARGININE/ORNITHINE TRANSPORT SYSTEM KINASE"/>
    <property type="match status" value="1"/>
</dbReference>
<evidence type="ECO:0000256" key="2">
    <source>
        <dbReference type="ARBA" id="ARBA00022628"/>
    </source>
</evidence>
<dbReference type="InterPro" id="IPR033669">
    <property type="entry name" value="IcmF"/>
</dbReference>
<feature type="binding site" evidence="9">
    <location>
        <position position="887"/>
    </location>
    <ligand>
        <name>substrate</name>
    </ligand>
</feature>
<feature type="binding site" evidence="9">
    <location>
        <position position="838"/>
    </location>
    <ligand>
        <name>substrate</name>
    </ligand>
</feature>
<keyword evidence="9" id="KW-0479">Metal-binding</keyword>
<dbReference type="EC" id="5.4.99.13" evidence="9"/>
<sequence>MQAAPVAPYKPQNHIRIVTAAALFDGHDAAINIMRRIIQSSGAEVIHLGHNRSVQEIVDCAIQEDAQAIAITSYQGGHNEYFKYMFDLLKERRAGHVKIFGGGGGVILPTEIEDLEAYGITRIYSPDHGRAMGLQGMINDLLQKSDFPTGQNLNGEAGHVKEKDARSIGRLISAAENFPQEFERVKGQLIADFQKSEFGSDQRLNAASSESKKAPILGITGTGGAGKSSLVDELVRRFLLDFPEKTIAIISVDPSKRKTGGALLGDRIRMNSINSPRVYMRSLATRQSNLALSRYVQDAVDVVRAADFDLIILETSGIGQSDTEIIEHSDASLYVMTPEYGAATQLEKIDMLDFADVIALNKFDKRGALDALRDVRKQFQRNHQLWDKPLDEMPVFGTIASQFNDPGMNRLYRAVLATVEAKTGVPFASQLETTKEDSEKIYIIPPHRTRYLSEIAETNRQYDQWVQKQSDTAQQLYGIRQAIGAVQSLGYNPASGGPGAGNGSHAPGSGNLVAGLESTFEEIKLRLDGQNWKLLETWPQKVAAYKAPEFIFKVRDKEIRIQTHTTSLSNQQIPKVSLPRYTAWGDLLRWQLQENVPGEFPYTAGVFPFKREGEDPTRMFAGEGGPERTNRRFHYVSAGLPAKRLSTAFDSVTLYGEDPDHRPDIYGKIGNAGVSICCLDDAKKLYSGFNLANPSTSVSMTINGPAATLAAFFMNAAIDQQCELYIKENGLEAEVDAKINQIYQEKGLERPRYQGELPAGNDGLGLLLLGVTGDQVLPADVYSTIKARTLSQVRGTVQADILKEDQAQNTCIFSTEFALRLMGDVQEYFIKEKVRNFYSVSISGYHIAEAGANPITQLALTLSNGFTFVEYYVSRGMDVNDFAPNLSFFFSNGIDPEYAVIGRVARRIWAKAMKLKYGANARSQMLKYHIQTSGRSLHAQEIDFNDIRTTLQALYAIYDNCNSLHTNAYDEAITTPTEESVRRAMAIQLIINRELGLAKNENPLQGSFIIEELTDLVEEAVLAEFDRITERGGVLGAMETMYQRGKIQEESMHYEMLKHTGEYPIIGVNTFLSSKGSPTVVPAEVIRATEEEKQYQITMLQNLHARNQGTTEQRLKQLQQVAVTNSNLFEELMETVKFCSLGQVTNALFEVGGQYRRNM</sequence>
<feature type="binding site" evidence="9">
    <location>
        <position position="252"/>
    </location>
    <ligand>
        <name>Mg(2+)</name>
        <dbReference type="ChEBI" id="CHEBI:18420"/>
        <label>2</label>
    </ligand>
</feature>
<comment type="subunit">
    <text evidence="9">Homodimer.</text>
</comment>
<comment type="cofactor">
    <cofactor evidence="9">
        <name>Mg(2+)</name>
        <dbReference type="ChEBI" id="CHEBI:18420"/>
    </cofactor>
</comment>
<feature type="binding site" evidence="9">
    <location>
        <position position="228"/>
    </location>
    <ligand>
        <name>Mg(2+)</name>
        <dbReference type="ChEBI" id="CHEBI:18420"/>
        <label>1</label>
        <note>catalytic</note>
    </ligand>
</feature>
<feature type="binding site" evidence="9">
    <location>
        <position position="315"/>
    </location>
    <ligand>
        <name>Mg(2+)</name>
        <dbReference type="ChEBI" id="CHEBI:18420"/>
        <label>2</label>
    </ligand>
</feature>
<feature type="binding site" evidence="9">
    <location>
        <position position="794"/>
    </location>
    <ligand>
        <name>substrate</name>
    </ligand>
</feature>
<feature type="domain" description="B12-binding" evidence="10">
    <location>
        <begin position="14"/>
        <end position="152"/>
    </location>
</feature>
<dbReference type="CDD" id="cd02071">
    <property type="entry name" value="MM_CoA_mut_B12_BD"/>
    <property type="match status" value="1"/>
</dbReference>
<feature type="binding site" evidence="9">
    <location>
        <position position="314"/>
    </location>
    <ligand>
        <name>Mg(2+)</name>
        <dbReference type="ChEBI" id="CHEBI:18420"/>
        <label>1</label>
        <note>catalytic</note>
    </ligand>
</feature>
<comment type="domain">
    <text evidence="9">Is composed of four functional domains: the N-terminal 5'-deoxyadenosylcobalamin binding region that is homologous to the small subunit of ICM (IcmB), a middle P-loop GTPase domain (MeaI) that likely acts as a chaperone for ICM, a structured linker region involved in dimer formation, and a C-terminal part that is homologous to the large substrate-binding subunit of ICM (IcmA).</text>
</comment>
<dbReference type="PANTHER" id="PTHR43087:SF1">
    <property type="entry name" value="LAO_AO TRANSPORT SYSTEM ATPASE"/>
    <property type="match status" value="1"/>
</dbReference>
<evidence type="ECO:0000313" key="12">
    <source>
        <dbReference type="Proteomes" id="UP000601361"/>
    </source>
</evidence>
<feature type="binding site" evidence="9">
    <location>
        <position position="644"/>
    </location>
    <ligand>
        <name>substrate</name>
    </ligand>
</feature>
<feature type="binding site" evidence="9">
    <location>
        <position position="1158"/>
    </location>
    <ligand>
        <name>GTP</name>
        <dbReference type="ChEBI" id="CHEBI:37565"/>
    </ligand>
</feature>
<dbReference type="SUPFAM" id="SSF51703">
    <property type="entry name" value="Cobalamin (vitamin B12)-dependent enzymes"/>
    <property type="match status" value="1"/>
</dbReference>